<organism evidence="2 3">
    <name type="scientific">Pseudarthrobacter scleromae</name>
    <dbReference type="NCBI Taxonomy" id="158897"/>
    <lineage>
        <taxon>Bacteria</taxon>
        <taxon>Bacillati</taxon>
        <taxon>Actinomycetota</taxon>
        <taxon>Actinomycetes</taxon>
        <taxon>Micrococcales</taxon>
        <taxon>Micrococcaceae</taxon>
        <taxon>Pseudarthrobacter</taxon>
    </lineage>
</organism>
<feature type="compositionally biased region" description="Basic and acidic residues" evidence="1">
    <location>
        <begin position="60"/>
        <end position="73"/>
    </location>
</feature>
<sequence>MLRVLVTAAEAAAALPLTNEPGKRDEFWSQVCRNLNGHSDYLWTSASSGKRRLLLALEEAVDHESGKPGHGEAGDAEQDKEEDFKSKYGHDAILTR</sequence>
<dbReference type="EMBL" id="BMKV01000001">
    <property type="protein sequence ID" value="GGI70982.1"/>
    <property type="molecule type" value="Genomic_DNA"/>
</dbReference>
<protein>
    <submittedName>
        <fullName evidence="2">Uncharacterized protein</fullName>
    </submittedName>
</protein>
<evidence type="ECO:0000313" key="3">
    <source>
        <dbReference type="Proteomes" id="UP000658754"/>
    </source>
</evidence>
<evidence type="ECO:0000256" key="1">
    <source>
        <dbReference type="SAM" id="MobiDB-lite"/>
    </source>
</evidence>
<gene>
    <name evidence="2" type="ORF">GCM10007175_04740</name>
</gene>
<feature type="region of interest" description="Disordered" evidence="1">
    <location>
        <begin position="60"/>
        <end position="96"/>
    </location>
</feature>
<proteinExistence type="predicted"/>
<keyword evidence="3" id="KW-1185">Reference proteome</keyword>
<comment type="caution">
    <text evidence="2">The sequence shown here is derived from an EMBL/GenBank/DDBJ whole genome shotgun (WGS) entry which is preliminary data.</text>
</comment>
<reference evidence="3" key="1">
    <citation type="journal article" date="2019" name="Int. J. Syst. Evol. Microbiol.">
        <title>The Global Catalogue of Microorganisms (GCM) 10K type strain sequencing project: providing services to taxonomists for standard genome sequencing and annotation.</title>
        <authorList>
            <consortium name="The Broad Institute Genomics Platform"/>
            <consortium name="The Broad Institute Genome Sequencing Center for Infectious Disease"/>
            <person name="Wu L."/>
            <person name="Ma J."/>
        </authorList>
    </citation>
    <scope>NUCLEOTIDE SEQUENCE [LARGE SCALE GENOMIC DNA]</scope>
    <source>
        <strain evidence="3">CGMCC 1.3601</strain>
    </source>
</reference>
<evidence type="ECO:0000313" key="2">
    <source>
        <dbReference type="EMBL" id="GGI70982.1"/>
    </source>
</evidence>
<accession>A0ABQ2CBL9</accession>
<dbReference type="Proteomes" id="UP000658754">
    <property type="component" value="Unassembled WGS sequence"/>
</dbReference>
<name>A0ABQ2CBL9_9MICC</name>